<dbReference type="InterPro" id="IPR025193">
    <property type="entry name" value="DUF4114"/>
</dbReference>
<dbReference type="AlphaFoldDB" id="B1X1Y3"/>
<feature type="domain" description="DUF4114" evidence="9">
    <location>
        <begin position="102"/>
        <end position="182"/>
    </location>
</feature>
<dbReference type="InterPro" id="IPR022398">
    <property type="entry name" value="Peptidase_S8_His-AS"/>
</dbReference>
<evidence type="ECO:0000256" key="2">
    <source>
        <dbReference type="ARBA" id="ARBA00022670"/>
    </source>
</evidence>
<dbReference type="GO" id="GO:0004252">
    <property type="term" value="F:serine-type endopeptidase activity"/>
    <property type="evidence" value="ECO:0007669"/>
    <property type="project" value="UniProtKB-UniRule"/>
</dbReference>
<evidence type="ECO:0000259" key="9">
    <source>
        <dbReference type="Pfam" id="PF13448"/>
    </source>
</evidence>
<evidence type="ECO:0000256" key="5">
    <source>
        <dbReference type="PIRSR" id="PIRSR615500-1"/>
    </source>
</evidence>
<evidence type="ECO:0000256" key="7">
    <source>
        <dbReference type="RuleBase" id="RU003355"/>
    </source>
</evidence>
<proteinExistence type="inferred from homology"/>
<dbReference type="SUPFAM" id="SSF52743">
    <property type="entry name" value="Subtilisin-like"/>
    <property type="match status" value="1"/>
</dbReference>
<dbReference type="Proteomes" id="UP000001203">
    <property type="component" value="Chromosome linear"/>
</dbReference>
<evidence type="ECO:0000256" key="6">
    <source>
        <dbReference type="PROSITE-ProRule" id="PRU01240"/>
    </source>
</evidence>
<dbReference type="KEGG" id="cyt:cce_4796"/>
<dbReference type="Gene3D" id="3.40.50.200">
    <property type="entry name" value="Peptidase S8/S53 domain"/>
    <property type="match status" value="1"/>
</dbReference>
<dbReference type="HOGENOM" id="CLU_324588_0_0_3"/>
<keyword evidence="11" id="KW-1185">Reference proteome</keyword>
<feature type="active site" description="Charge relay system" evidence="5 6">
    <location>
        <position position="657"/>
    </location>
</feature>
<name>B1X1Y3_CROS5</name>
<dbReference type="STRING" id="43989.cce_4796"/>
<dbReference type="GO" id="GO:0006508">
    <property type="term" value="P:proteolysis"/>
    <property type="evidence" value="ECO:0007669"/>
    <property type="project" value="UniProtKB-KW"/>
</dbReference>
<dbReference type="Gene3D" id="2.60.120.380">
    <property type="match status" value="1"/>
</dbReference>
<gene>
    <name evidence="10" type="ordered locus">cce_4796</name>
</gene>
<dbReference type="InterPro" id="IPR023827">
    <property type="entry name" value="Peptidase_S8_Asp-AS"/>
</dbReference>
<dbReference type="PROSITE" id="PS51892">
    <property type="entry name" value="SUBTILASE"/>
    <property type="match status" value="1"/>
</dbReference>
<dbReference type="RefSeq" id="WP_009546444.1">
    <property type="nucleotide sequence ID" value="NC_010547.1"/>
</dbReference>
<evidence type="ECO:0000313" key="11">
    <source>
        <dbReference type="Proteomes" id="UP000001203"/>
    </source>
</evidence>
<dbReference type="InterPro" id="IPR023828">
    <property type="entry name" value="Peptidase_S8_Ser-AS"/>
</dbReference>
<dbReference type="InterPro" id="IPR000209">
    <property type="entry name" value="Peptidase_S8/S53_dom"/>
</dbReference>
<dbReference type="EMBL" id="CP000807">
    <property type="protein sequence ID" value="ACB54144.1"/>
    <property type="molecule type" value="Genomic_DNA"/>
</dbReference>
<dbReference type="eggNOG" id="COG1404">
    <property type="taxonomic scope" value="Bacteria"/>
</dbReference>
<dbReference type="SUPFAM" id="SSF89260">
    <property type="entry name" value="Collagen-binding domain"/>
    <property type="match status" value="1"/>
</dbReference>
<dbReference type="PROSITE" id="PS00136">
    <property type="entry name" value="SUBTILASE_ASP"/>
    <property type="match status" value="1"/>
</dbReference>
<feature type="active site" description="Charge relay system" evidence="5 6">
    <location>
        <position position="435"/>
    </location>
</feature>
<dbReference type="PRINTS" id="PR00723">
    <property type="entry name" value="SUBTILISIN"/>
</dbReference>
<keyword evidence="3 6" id="KW-0378">Hydrolase</keyword>
<dbReference type="PROSITE" id="PS00137">
    <property type="entry name" value="SUBTILASE_HIS"/>
    <property type="match status" value="1"/>
</dbReference>
<evidence type="ECO:0000256" key="4">
    <source>
        <dbReference type="ARBA" id="ARBA00022825"/>
    </source>
</evidence>
<dbReference type="Pfam" id="PF13448">
    <property type="entry name" value="DUF4114"/>
    <property type="match status" value="1"/>
</dbReference>
<sequence length="889" mass="96353">MMFDSGVFTVEDTGIVNVDFLDDGSKYEGQLGIFSLSEMEQIDINSAAFIQEAARRVISNSELGHIVISDRTEGARFTDLLGDHEKKDWNRGQYEGKKSFDMLAGDQFGVMLVPQGTFDSLLNYPDYIGAKSPLFSMTSVDPSDGFPSGKIADLGADGQTFAMEDSYYPDYDFNDLIFRIEGATGTAISVEEVMAADRDWRMDESVQELVKEIVEPVDLAGNTPDEARKTFASTAGKVYRGYLDGMDTEDYHAFSLGMSNEFTFTLDGLRGDANVEVLDLDGNIVHSSSNSGTLAESVSGTIDAGAYRLRVFSVDGTSTAYQLNLSVTPTIEGITTTGSEERVYVQTNESLPLIGMNNFQNDARFLGIDGNGFSTVIIDSGIDLDHVAFGPDINGDGVSDQIITGLPGQIDFAADNNNLQDITNINNNGSITGSHGTHVASIAAAVAPNVNIIPLKVFLPSGDPNDPIGISANVEQALQWVVEEVVVRRNPNNIASVNLSLGRDNYGDFEEGPYNDEIEKLAANNIIVVAASGNSYFDNADQNDNGIIDSGEQFTPGVAYPAAELNTVAVGAVFDSNIGNNFGIRPIDLDGDGINDANLGGTALTTAPDQITPYSQRHATLIDIFAPGSSIRGAVDNPNINVIGPNNTTFQGKSGTSMAAPHIAGMAVLAQQLGQQELNRPIAPVEFRTWLRETGFPIFDGDDEIDNVVNTQQTYLRADMLGLANRIFEIGNPPPLPPAPTTWVTVTVNRVKGDFDPGKERRLGRGLRRGDSDFYTVLSIDNQPEWRSPTKVGSNDYIPPDWQLIRFTENPIVPITIRLYDQDKGPFNPDDHIDIDWRSGDKDLHLTYNWLTGEITGDLNGFQGEQIYASGGGDSQVGEIWFTISQIAF</sequence>
<dbReference type="PROSITE" id="PS00138">
    <property type="entry name" value="SUBTILASE_SER"/>
    <property type="match status" value="1"/>
</dbReference>
<keyword evidence="4 6" id="KW-0720">Serine protease</keyword>
<reference evidence="10 11" key="1">
    <citation type="journal article" date="2008" name="Proc. Natl. Acad. Sci. U.S.A.">
        <title>The genome of Cyanothece 51142, a unicellular diazotrophic cyanobacterium important in the marine nitrogen cycle.</title>
        <authorList>
            <person name="Welsh E.A."/>
            <person name="Liberton M."/>
            <person name="Stoeckel J."/>
            <person name="Loh T."/>
            <person name="Elvitigala T."/>
            <person name="Wang C."/>
            <person name="Wollam A."/>
            <person name="Fulton R.S."/>
            <person name="Clifton S.W."/>
            <person name="Jacobs J.M."/>
            <person name="Aurora R."/>
            <person name="Ghosh B.K."/>
            <person name="Sherman L.A."/>
            <person name="Smith R.D."/>
            <person name="Wilson R.K."/>
            <person name="Pakrasi H.B."/>
        </authorList>
    </citation>
    <scope>NUCLEOTIDE SEQUENCE [LARGE SCALE GENOMIC DNA]</scope>
    <source>
        <strain evidence="11">ATCC 51142 / BH68</strain>
    </source>
</reference>
<dbReference type="InterPro" id="IPR050131">
    <property type="entry name" value="Peptidase_S8_subtilisin-like"/>
</dbReference>
<feature type="domain" description="Peptidase S8/S53" evidence="8">
    <location>
        <begin position="370"/>
        <end position="694"/>
    </location>
</feature>
<dbReference type="InterPro" id="IPR015500">
    <property type="entry name" value="Peptidase_S8_subtilisin-rel"/>
</dbReference>
<dbReference type="InterPro" id="IPR036852">
    <property type="entry name" value="Peptidase_S8/S53_dom_sf"/>
</dbReference>
<evidence type="ECO:0000256" key="3">
    <source>
        <dbReference type="ARBA" id="ARBA00022801"/>
    </source>
</evidence>
<dbReference type="OrthoDB" id="9798386at2"/>
<dbReference type="Pfam" id="PF00082">
    <property type="entry name" value="Peptidase_S8"/>
    <property type="match status" value="1"/>
</dbReference>
<keyword evidence="2 6" id="KW-0645">Protease</keyword>
<organism evidence="10 11">
    <name type="scientific">Crocosphaera subtropica (strain ATCC 51142 / BH68)</name>
    <name type="common">Cyanothece sp. (strain ATCC 51142)</name>
    <dbReference type="NCBI Taxonomy" id="43989"/>
    <lineage>
        <taxon>Bacteria</taxon>
        <taxon>Bacillati</taxon>
        <taxon>Cyanobacteriota</taxon>
        <taxon>Cyanophyceae</taxon>
        <taxon>Oscillatoriophycideae</taxon>
        <taxon>Chroococcales</taxon>
        <taxon>Aphanothecaceae</taxon>
        <taxon>Crocosphaera</taxon>
        <taxon>Crocosphaera subtropica</taxon>
    </lineage>
</organism>
<dbReference type="PANTHER" id="PTHR43806">
    <property type="entry name" value="PEPTIDASE S8"/>
    <property type="match status" value="1"/>
</dbReference>
<evidence type="ECO:0000259" key="8">
    <source>
        <dbReference type="Pfam" id="PF00082"/>
    </source>
</evidence>
<dbReference type="PANTHER" id="PTHR43806:SF11">
    <property type="entry name" value="CEREVISIN-RELATED"/>
    <property type="match status" value="1"/>
</dbReference>
<evidence type="ECO:0000313" key="10">
    <source>
        <dbReference type="EMBL" id="ACB54144.1"/>
    </source>
</evidence>
<accession>B1X1Y3</accession>
<comment type="similarity">
    <text evidence="1 6 7">Belongs to the peptidase S8 family.</text>
</comment>
<dbReference type="CDD" id="cd00306">
    <property type="entry name" value="Peptidases_S8_S53"/>
    <property type="match status" value="1"/>
</dbReference>
<feature type="active site" description="Charge relay system" evidence="5 6">
    <location>
        <position position="379"/>
    </location>
</feature>
<evidence type="ECO:0000256" key="1">
    <source>
        <dbReference type="ARBA" id="ARBA00011073"/>
    </source>
</evidence>
<protein>
    <submittedName>
        <fullName evidence="10">Peptidase</fullName>
    </submittedName>
</protein>